<dbReference type="Proteomes" id="UP000248148">
    <property type="component" value="Unassembled WGS sequence"/>
</dbReference>
<feature type="chain" id="PRO_5016400491" evidence="1">
    <location>
        <begin position="19"/>
        <end position="88"/>
    </location>
</feature>
<gene>
    <name evidence="2" type="ORF">BJ122_10615</name>
</gene>
<organism evidence="2 3">
    <name type="scientific">Rhodopseudomonas faecalis</name>
    <dbReference type="NCBI Taxonomy" id="99655"/>
    <lineage>
        <taxon>Bacteria</taxon>
        <taxon>Pseudomonadati</taxon>
        <taxon>Pseudomonadota</taxon>
        <taxon>Alphaproteobacteria</taxon>
        <taxon>Hyphomicrobiales</taxon>
        <taxon>Nitrobacteraceae</taxon>
        <taxon>Rhodopseudomonas</taxon>
    </lineage>
</organism>
<proteinExistence type="predicted"/>
<keyword evidence="1" id="KW-0732">Signal</keyword>
<dbReference type="EMBL" id="QJTI01000006">
    <property type="protein sequence ID" value="PYF03524.1"/>
    <property type="molecule type" value="Genomic_DNA"/>
</dbReference>
<dbReference type="RefSeq" id="WP_110780337.1">
    <property type="nucleotide sequence ID" value="NZ_QJTI01000006.1"/>
</dbReference>
<accession>A0A318TFT9</accession>
<dbReference type="InterPro" id="IPR021937">
    <property type="entry name" value="DUF3551"/>
</dbReference>
<comment type="caution">
    <text evidence="2">The sequence shown here is derived from an EMBL/GenBank/DDBJ whole genome shotgun (WGS) entry which is preliminary data.</text>
</comment>
<evidence type="ECO:0000313" key="3">
    <source>
        <dbReference type="Proteomes" id="UP000248148"/>
    </source>
</evidence>
<keyword evidence="3" id="KW-1185">Reference proteome</keyword>
<protein>
    <submittedName>
        <fullName evidence="2">Uncharacterized protein DUF3551</fullName>
    </submittedName>
</protein>
<dbReference type="AlphaFoldDB" id="A0A318TFT9"/>
<name>A0A318TFT9_9BRAD</name>
<sequence length="88" mass="9271">MRSLLIAAATAASLTGFAASSTPAAAWDYPYCLRGAQPGYPGNCSFVSYGQCRAAASGTNSYCDINPRFAYGAAFYAPADQWRAPLPY</sequence>
<evidence type="ECO:0000313" key="2">
    <source>
        <dbReference type="EMBL" id="PYF03524.1"/>
    </source>
</evidence>
<evidence type="ECO:0000256" key="1">
    <source>
        <dbReference type="SAM" id="SignalP"/>
    </source>
</evidence>
<dbReference type="OrthoDB" id="8255753at2"/>
<dbReference type="Pfam" id="PF12071">
    <property type="entry name" value="DUF3551"/>
    <property type="match status" value="1"/>
</dbReference>
<feature type="signal peptide" evidence="1">
    <location>
        <begin position="1"/>
        <end position="18"/>
    </location>
</feature>
<reference evidence="2 3" key="1">
    <citation type="submission" date="2018-06" db="EMBL/GenBank/DDBJ databases">
        <title>Genomic Encyclopedia of Archaeal and Bacterial Type Strains, Phase II (KMG-II): from individual species to whole genera.</title>
        <authorList>
            <person name="Goeker M."/>
        </authorList>
    </citation>
    <scope>NUCLEOTIDE SEQUENCE [LARGE SCALE GENOMIC DNA]</scope>
    <source>
        <strain evidence="2 3">JCM 11668</strain>
    </source>
</reference>